<keyword evidence="1" id="KW-0472">Membrane</keyword>
<evidence type="ECO:0000313" key="2">
    <source>
        <dbReference type="EMBL" id="PSL43263.1"/>
    </source>
</evidence>
<feature type="transmembrane region" description="Helical" evidence="1">
    <location>
        <begin position="332"/>
        <end position="350"/>
    </location>
</feature>
<dbReference type="AlphaFoldDB" id="A0A2P8HAK6"/>
<dbReference type="PANTHER" id="PTHR32063">
    <property type="match status" value="1"/>
</dbReference>
<organism evidence="2 3">
    <name type="scientific">Salsuginibacillus halophilus</name>
    <dbReference type="NCBI Taxonomy" id="517424"/>
    <lineage>
        <taxon>Bacteria</taxon>
        <taxon>Bacillati</taxon>
        <taxon>Bacillota</taxon>
        <taxon>Bacilli</taxon>
        <taxon>Bacillales</taxon>
        <taxon>Bacillaceae</taxon>
        <taxon>Salsuginibacillus</taxon>
    </lineage>
</organism>
<keyword evidence="1" id="KW-0812">Transmembrane</keyword>
<feature type="transmembrane region" description="Helical" evidence="1">
    <location>
        <begin position="864"/>
        <end position="884"/>
    </location>
</feature>
<feature type="transmembrane region" description="Helical" evidence="1">
    <location>
        <begin position="380"/>
        <end position="405"/>
    </location>
</feature>
<dbReference type="RefSeq" id="WP_181315382.1">
    <property type="nucleotide sequence ID" value="NZ_PYAV01000011.1"/>
</dbReference>
<dbReference type="InterPro" id="IPR027463">
    <property type="entry name" value="AcrB_DN_DC_subdom"/>
</dbReference>
<comment type="caution">
    <text evidence="2">The sequence shown here is derived from an EMBL/GenBank/DDBJ whole genome shotgun (WGS) entry which is preliminary data.</text>
</comment>
<dbReference type="Gene3D" id="3.30.2090.10">
    <property type="entry name" value="Multidrug efflux transporter AcrB TolC docking domain, DN and DC subdomains"/>
    <property type="match status" value="2"/>
</dbReference>
<feature type="transmembrane region" description="Helical" evidence="1">
    <location>
        <begin position="12"/>
        <end position="29"/>
    </location>
</feature>
<accession>A0A2P8HAK6</accession>
<gene>
    <name evidence="2" type="ORF">B0H94_11188</name>
</gene>
<dbReference type="Gene3D" id="1.20.1640.10">
    <property type="entry name" value="Multidrug efflux transporter AcrB transmembrane domain"/>
    <property type="match status" value="2"/>
</dbReference>
<dbReference type="Gene3D" id="3.30.70.1320">
    <property type="entry name" value="Multidrug efflux transporter AcrB pore domain like"/>
    <property type="match status" value="1"/>
</dbReference>
<sequence>MAWLRLLLQRKLIVGLFIILVLFLGRFGLTEMDVEIMPDIDLDMAVVSVPTSDLSVLDVEEQVTDPIEDQIAGIDGVDDYTSETSAGNVSFTVMLENEGSDDSFRELETAMTDMTQLPAVEDISTFRFGTSGAELFLEVYGGDAEEMSRFTEEVAVPRLSALTEVGSIDVSGLQELEAVVTIDEEALQENELSLTEIQQAIQQQNENATLGSLAADEGDERVRWDTSIDGAEALEQVSMQTPEGVVALQDVADVEILPAENGAAAWKNGSSDVISLQIESAGDVGEIELTETVRAEMAQMHEEDYVSGFAFEELISTADFIQSSIDSIQQNVVIGGLLALVVLALFTLAVRPTIIIGISIPLSIMLTFAAMWFLDYSINMLTLIALGLGIGMMVDSAIVIFESIYRKVQQGIEITAAIIHGTKEVATAVIAAMLTTVVVLLPLAIMSGDIGEFIMMLAMVVILTLLSSLLVSFTVIPVLSSQLLKKTAQKAAPRPDGRLKHGYGRMINWVTAKKLRSIGVLAGFIALFFASIFLIERIPMSAMPDVYDRETELMMTLDSSADHEAKEAIAMDVNEQLQDVPDVTDNTVTMFEDDMMWLLINMTDEEDATMDQSEINAEIFNALTPLEDDHPIEAVMSAADGGMSEQSALTLQVYGDDYEAMAESADRLEEELSSIDGVININHNFADMTRENALVFDDEELNSLDLTAPNVRSQIEPVFMREEIDQLSVSYHQEVPVYLAFSHEVDTLEALLDHELNTSEGGVPLSEVASFKETEMPVAISRENGERVASVTADLDGQDLGTVNRELQDTAEEVTAATDTTVQLGGALEQQQEAMTEILFVLGIAVLLVYIVMAVQFNSFIHPLVVVSILPFTFVGVILGLLITQMELNMIAAMGVVMLVGIVLNNAILLIDRLNKLRTLEGMNRPEALMQAGKDRMRPIFLTTFTTIAGMLPLALAVGGVSDFQAPMATVVISGLLFATLVTLIIIPIVYVLLEDTLHWPRKLWRKRQEKRLAKKAAPEEEAG</sequence>
<dbReference type="InterPro" id="IPR001036">
    <property type="entry name" value="Acrflvin-R"/>
</dbReference>
<evidence type="ECO:0000313" key="3">
    <source>
        <dbReference type="Proteomes" id="UP000242310"/>
    </source>
</evidence>
<reference evidence="2 3" key="1">
    <citation type="submission" date="2018-03" db="EMBL/GenBank/DDBJ databases">
        <title>Genomic Encyclopedia of Type Strains, Phase III (KMG-III): the genomes of soil and plant-associated and newly described type strains.</title>
        <authorList>
            <person name="Whitman W."/>
        </authorList>
    </citation>
    <scope>NUCLEOTIDE SEQUENCE [LARGE SCALE GENOMIC DNA]</scope>
    <source>
        <strain evidence="2 3">CGMCC 1.07653</strain>
    </source>
</reference>
<name>A0A2P8HAK6_9BACI</name>
<proteinExistence type="predicted"/>
<evidence type="ECO:0000256" key="1">
    <source>
        <dbReference type="SAM" id="Phobius"/>
    </source>
</evidence>
<dbReference type="EMBL" id="PYAV01000011">
    <property type="protein sequence ID" value="PSL43263.1"/>
    <property type="molecule type" value="Genomic_DNA"/>
</dbReference>
<dbReference type="PRINTS" id="PR00702">
    <property type="entry name" value="ACRIFLAVINRP"/>
</dbReference>
<dbReference type="SUPFAM" id="SSF82866">
    <property type="entry name" value="Multidrug efflux transporter AcrB transmembrane domain"/>
    <property type="match status" value="2"/>
</dbReference>
<dbReference type="SUPFAM" id="SSF82693">
    <property type="entry name" value="Multidrug efflux transporter AcrB pore domain, PN1, PN2, PC1 and PC2 subdomains"/>
    <property type="match status" value="1"/>
</dbReference>
<keyword evidence="3" id="KW-1185">Reference proteome</keyword>
<feature type="transmembrane region" description="Helical" evidence="1">
    <location>
        <begin position="890"/>
        <end position="911"/>
    </location>
</feature>
<dbReference type="Proteomes" id="UP000242310">
    <property type="component" value="Unassembled WGS sequence"/>
</dbReference>
<keyword evidence="1" id="KW-1133">Transmembrane helix</keyword>
<protein>
    <submittedName>
        <fullName evidence="2">HAE1 family hydrophobic/amphiphilic exporter-1</fullName>
    </submittedName>
</protein>
<dbReference type="Pfam" id="PF00873">
    <property type="entry name" value="ACR_tran"/>
    <property type="match status" value="1"/>
</dbReference>
<feature type="transmembrane region" description="Helical" evidence="1">
    <location>
        <begin position="425"/>
        <end position="447"/>
    </location>
</feature>
<feature type="transmembrane region" description="Helical" evidence="1">
    <location>
        <begin position="838"/>
        <end position="857"/>
    </location>
</feature>
<dbReference type="SUPFAM" id="SSF82714">
    <property type="entry name" value="Multidrug efflux transporter AcrB TolC docking domain, DN and DC subdomains"/>
    <property type="match status" value="1"/>
</dbReference>
<dbReference type="Gene3D" id="3.30.70.1430">
    <property type="entry name" value="Multidrug efflux transporter AcrB pore domain"/>
    <property type="match status" value="2"/>
</dbReference>
<feature type="transmembrane region" description="Helical" evidence="1">
    <location>
        <begin position="453"/>
        <end position="479"/>
    </location>
</feature>
<dbReference type="GO" id="GO:0005886">
    <property type="term" value="C:plasma membrane"/>
    <property type="evidence" value="ECO:0007669"/>
    <property type="project" value="TreeGrafter"/>
</dbReference>
<dbReference type="Gene3D" id="3.30.70.1440">
    <property type="entry name" value="Multidrug efflux transporter AcrB pore domain"/>
    <property type="match status" value="1"/>
</dbReference>
<dbReference type="PANTHER" id="PTHR32063:SF0">
    <property type="entry name" value="SWARMING MOTILITY PROTEIN SWRC"/>
    <property type="match status" value="1"/>
</dbReference>
<feature type="transmembrane region" description="Helical" evidence="1">
    <location>
        <begin position="940"/>
        <end position="962"/>
    </location>
</feature>
<feature type="transmembrane region" description="Helical" evidence="1">
    <location>
        <begin position="515"/>
        <end position="535"/>
    </location>
</feature>
<feature type="transmembrane region" description="Helical" evidence="1">
    <location>
        <begin position="355"/>
        <end position="374"/>
    </location>
</feature>
<feature type="transmembrane region" description="Helical" evidence="1">
    <location>
        <begin position="968"/>
        <end position="994"/>
    </location>
</feature>
<dbReference type="GO" id="GO:0042910">
    <property type="term" value="F:xenobiotic transmembrane transporter activity"/>
    <property type="evidence" value="ECO:0007669"/>
    <property type="project" value="TreeGrafter"/>
</dbReference>